<dbReference type="GO" id="GO:0005829">
    <property type="term" value="C:cytosol"/>
    <property type="evidence" value="ECO:0007669"/>
    <property type="project" value="TreeGrafter"/>
</dbReference>
<feature type="domain" description="OmpR/PhoB-type" evidence="11">
    <location>
        <begin position="135"/>
        <end position="234"/>
    </location>
</feature>
<dbReference type="SMART" id="SM00448">
    <property type="entry name" value="REC"/>
    <property type="match status" value="1"/>
</dbReference>
<dbReference type="PANTHER" id="PTHR48111">
    <property type="entry name" value="REGULATOR OF RPOS"/>
    <property type="match status" value="1"/>
</dbReference>
<feature type="modified residue" description="4-aspartylphosphate" evidence="8">
    <location>
        <position position="53"/>
    </location>
</feature>
<dbReference type="AlphaFoldDB" id="A4J5L7"/>
<dbReference type="HOGENOM" id="CLU_000445_30_4_9"/>
<dbReference type="CDD" id="cd00383">
    <property type="entry name" value="trans_reg_C"/>
    <property type="match status" value="1"/>
</dbReference>
<evidence type="ECO:0000256" key="9">
    <source>
        <dbReference type="PROSITE-ProRule" id="PRU01091"/>
    </source>
</evidence>
<evidence type="ECO:0000259" key="11">
    <source>
        <dbReference type="PROSITE" id="PS51755"/>
    </source>
</evidence>
<dbReference type="Gene3D" id="1.10.10.10">
    <property type="entry name" value="Winged helix-like DNA-binding domain superfamily/Winged helix DNA-binding domain"/>
    <property type="match status" value="1"/>
</dbReference>
<dbReference type="InterPro" id="IPR001789">
    <property type="entry name" value="Sig_transdc_resp-reg_receiver"/>
</dbReference>
<name>A4J5L7_DESRM</name>
<dbReference type="SMART" id="SM00862">
    <property type="entry name" value="Trans_reg_C"/>
    <property type="match status" value="1"/>
</dbReference>
<dbReference type="Gene3D" id="3.40.50.2300">
    <property type="match status" value="1"/>
</dbReference>
<keyword evidence="13" id="KW-1185">Reference proteome</keyword>
<dbReference type="EMBL" id="CP000612">
    <property type="protein sequence ID" value="ABO50370.1"/>
    <property type="molecule type" value="Genomic_DNA"/>
</dbReference>
<evidence type="ECO:0000256" key="2">
    <source>
        <dbReference type="ARBA" id="ARBA00022553"/>
    </source>
</evidence>
<dbReference type="GO" id="GO:0006355">
    <property type="term" value="P:regulation of DNA-templated transcription"/>
    <property type="evidence" value="ECO:0007669"/>
    <property type="project" value="InterPro"/>
</dbReference>
<dbReference type="PROSITE" id="PS50110">
    <property type="entry name" value="RESPONSE_REGULATORY"/>
    <property type="match status" value="1"/>
</dbReference>
<evidence type="ECO:0000256" key="3">
    <source>
        <dbReference type="ARBA" id="ARBA00023012"/>
    </source>
</evidence>
<dbReference type="SUPFAM" id="SSF52172">
    <property type="entry name" value="CheY-like"/>
    <property type="match status" value="1"/>
</dbReference>
<dbReference type="GO" id="GO:0000976">
    <property type="term" value="F:transcription cis-regulatory region binding"/>
    <property type="evidence" value="ECO:0007669"/>
    <property type="project" value="TreeGrafter"/>
</dbReference>
<proteinExistence type="predicted"/>
<dbReference type="PROSITE" id="PS51755">
    <property type="entry name" value="OMPR_PHOB"/>
    <property type="match status" value="1"/>
</dbReference>
<dbReference type="KEGG" id="drm:Dred_1845"/>
<dbReference type="InterPro" id="IPR001867">
    <property type="entry name" value="OmpR/PhoB-type_DNA-bd"/>
</dbReference>
<accession>A4J5L7</accession>
<evidence type="ECO:0000256" key="7">
    <source>
        <dbReference type="ARBA" id="ARBA00024867"/>
    </source>
</evidence>
<dbReference type="eggNOG" id="COG0745">
    <property type="taxonomic scope" value="Bacteria"/>
</dbReference>
<dbReference type="OrthoDB" id="9790442at2"/>
<dbReference type="Pfam" id="PF00486">
    <property type="entry name" value="Trans_reg_C"/>
    <property type="match status" value="1"/>
</dbReference>
<evidence type="ECO:0000256" key="5">
    <source>
        <dbReference type="ARBA" id="ARBA00023125"/>
    </source>
</evidence>
<dbReference type="GO" id="GO:0000156">
    <property type="term" value="F:phosphorelay response regulator activity"/>
    <property type="evidence" value="ECO:0007669"/>
    <property type="project" value="TreeGrafter"/>
</dbReference>
<dbReference type="InterPro" id="IPR036388">
    <property type="entry name" value="WH-like_DNA-bd_sf"/>
</dbReference>
<keyword evidence="6" id="KW-0804">Transcription</keyword>
<gene>
    <name evidence="12" type="ordered locus">Dred_1845</name>
</gene>
<keyword evidence="3" id="KW-0902">Two-component regulatory system</keyword>
<evidence type="ECO:0000259" key="10">
    <source>
        <dbReference type="PROSITE" id="PS50110"/>
    </source>
</evidence>
<dbReference type="InterPro" id="IPR011006">
    <property type="entry name" value="CheY-like_superfamily"/>
</dbReference>
<evidence type="ECO:0000313" key="12">
    <source>
        <dbReference type="EMBL" id="ABO50370.1"/>
    </source>
</evidence>
<evidence type="ECO:0000313" key="13">
    <source>
        <dbReference type="Proteomes" id="UP000001556"/>
    </source>
</evidence>
<evidence type="ECO:0000256" key="1">
    <source>
        <dbReference type="ARBA" id="ARBA00018672"/>
    </source>
</evidence>
<dbReference type="Gene3D" id="6.10.250.690">
    <property type="match status" value="1"/>
</dbReference>
<dbReference type="STRING" id="349161.Dred_1845"/>
<dbReference type="PANTHER" id="PTHR48111:SF40">
    <property type="entry name" value="PHOSPHATE REGULON TRANSCRIPTIONAL REGULATORY PROTEIN PHOB"/>
    <property type="match status" value="1"/>
</dbReference>
<feature type="DNA-binding region" description="OmpR/PhoB-type" evidence="9">
    <location>
        <begin position="135"/>
        <end position="234"/>
    </location>
</feature>
<comment type="function">
    <text evidence="7">May play the central regulatory role in sporulation. It may be an element of the effector pathway responsible for the activation of sporulation genes in response to nutritional stress. Spo0A may act in concert with spo0H (a sigma factor) to control the expression of some genes that are critical to the sporulation process.</text>
</comment>
<protein>
    <recommendedName>
        <fullName evidence="1">Stage 0 sporulation protein A homolog</fullName>
    </recommendedName>
</protein>
<dbReference type="FunFam" id="1.10.10.10:FF:000018">
    <property type="entry name" value="DNA-binding response regulator ResD"/>
    <property type="match status" value="1"/>
</dbReference>
<sequence>MLKKILIVEDDLGIRELLRLYLSKHGYQVVMAQDGIRALEIYELEQPDLILLDILLPGVDGYSVCQELRKYSNVPIIFISCKKDSKDIIEGLELGADDFITKPFDPDVLMARVQASLRRAPIFRRIASSRKIVNRQVIKYGNLEIDMANFEVRLDGNLVTLSAKELQLLIFLVQHPNQIFSTEQLYLKVWGLDSIGDNRTVMVHISNIRKKIESNPSQPERILNIRGIGYKFIG</sequence>
<dbReference type="Pfam" id="PF00072">
    <property type="entry name" value="Response_reg"/>
    <property type="match status" value="1"/>
</dbReference>
<dbReference type="RefSeq" id="WP_011878182.1">
    <property type="nucleotide sequence ID" value="NC_009253.1"/>
</dbReference>
<feature type="domain" description="Response regulatory" evidence="10">
    <location>
        <begin position="4"/>
        <end position="117"/>
    </location>
</feature>
<evidence type="ECO:0000256" key="6">
    <source>
        <dbReference type="ARBA" id="ARBA00023163"/>
    </source>
</evidence>
<reference evidence="12 13" key="1">
    <citation type="submission" date="2007-03" db="EMBL/GenBank/DDBJ databases">
        <title>Complete sequence of Desulfotomaculum reducens MI-1.</title>
        <authorList>
            <consortium name="US DOE Joint Genome Institute"/>
            <person name="Copeland A."/>
            <person name="Lucas S."/>
            <person name="Lapidus A."/>
            <person name="Barry K."/>
            <person name="Detter J.C."/>
            <person name="Glavina del Rio T."/>
            <person name="Hammon N."/>
            <person name="Israni S."/>
            <person name="Dalin E."/>
            <person name="Tice H."/>
            <person name="Pitluck S."/>
            <person name="Sims D."/>
            <person name="Brettin T."/>
            <person name="Bruce D."/>
            <person name="Han C."/>
            <person name="Tapia R."/>
            <person name="Schmutz J."/>
            <person name="Larimer F."/>
            <person name="Land M."/>
            <person name="Hauser L."/>
            <person name="Kyrpides N."/>
            <person name="Kim E."/>
            <person name="Tebo B.M."/>
            <person name="Richardson P."/>
        </authorList>
    </citation>
    <scope>NUCLEOTIDE SEQUENCE [LARGE SCALE GENOMIC DNA]</scope>
    <source>
        <strain evidence="12 13">MI-1</strain>
    </source>
</reference>
<evidence type="ECO:0000256" key="4">
    <source>
        <dbReference type="ARBA" id="ARBA00023015"/>
    </source>
</evidence>
<organism evidence="12 13">
    <name type="scientific">Desulforamulus reducens (strain ATCC BAA-1160 / DSM 100696 / MI-1)</name>
    <name type="common">Desulfotomaculum reducens</name>
    <dbReference type="NCBI Taxonomy" id="349161"/>
    <lineage>
        <taxon>Bacteria</taxon>
        <taxon>Bacillati</taxon>
        <taxon>Bacillota</taxon>
        <taxon>Clostridia</taxon>
        <taxon>Eubacteriales</taxon>
        <taxon>Peptococcaceae</taxon>
        <taxon>Desulforamulus</taxon>
    </lineage>
</organism>
<dbReference type="InterPro" id="IPR039420">
    <property type="entry name" value="WalR-like"/>
</dbReference>
<dbReference type="FunFam" id="3.40.50.2300:FF:000001">
    <property type="entry name" value="DNA-binding response regulator PhoB"/>
    <property type="match status" value="1"/>
</dbReference>
<keyword evidence="2 8" id="KW-0597">Phosphoprotein</keyword>
<dbReference type="GO" id="GO:0032993">
    <property type="term" value="C:protein-DNA complex"/>
    <property type="evidence" value="ECO:0007669"/>
    <property type="project" value="TreeGrafter"/>
</dbReference>
<dbReference type="Proteomes" id="UP000001556">
    <property type="component" value="Chromosome"/>
</dbReference>
<evidence type="ECO:0000256" key="8">
    <source>
        <dbReference type="PROSITE-ProRule" id="PRU00169"/>
    </source>
</evidence>
<keyword evidence="5 9" id="KW-0238">DNA-binding</keyword>
<keyword evidence="4" id="KW-0805">Transcription regulation</keyword>